<accession>A0A7W7SNN8</accession>
<evidence type="ECO:0000313" key="2">
    <source>
        <dbReference type="Proteomes" id="UP000578819"/>
    </source>
</evidence>
<reference evidence="1 2" key="1">
    <citation type="submission" date="2020-08" db="EMBL/GenBank/DDBJ databases">
        <title>Sequencing the genomes of 1000 actinobacteria strains.</title>
        <authorList>
            <person name="Klenk H.-P."/>
        </authorList>
    </citation>
    <scope>NUCLEOTIDE SEQUENCE [LARGE SCALE GENOMIC DNA]</scope>
    <source>
        <strain evidence="1 2">DSM 45886</strain>
    </source>
</reference>
<gene>
    <name evidence="1" type="ORF">FHR38_001872</name>
</gene>
<comment type="caution">
    <text evidence="1">The sequence shown here is derived from an EMBL/GenBank/DDBJ whole genome shotgun (WGS) entry which is preliminary data.</text>
</comment>
<organism evidence="1 2">
    <name type="scientific">Micromonospora polyrhachis</name>
    <dbReference type="NCBI Taxonomy" id="1282883"/>
    <lineage>
        <taxon>Bacteria</taxon>
        <taxon>Bacillati</taxon>
        <taxon>Actinomycetota</taxon>
        <taxon>Actinomycetes</taxon>
        <taxon>Micromonosporales</taxon>
        <taxon>Micromonosporaceae</taxon>
        <taxon>Micromonospora</taxon>
    </lineage>
</organism>
<dbReference type="EMBL" id="JACHJW010000001">
    <property type="protein sequence ID" value="MBB4958139.1"/>
    <property type="molecule type" value="Genomic_DNA"/>
</dbReference>
<sequence length="76" mass="7868">MLIGELLVLPACRPVSVGLPAGLPGRLHTAGHSIVTRARFPRLRGKSLVVGWADLRVGSGSGPEAGQVVDERGFGV</sequence>
<dbReference type="Proteomes" id="UP000578819">
    <property type="component" value="Unassembled WGS sequence"/>
</dbReference>
<dbReference type="AlphaFoldDB" id="A0A7W7SNN8"/>
<proteinExistence type="predicted"/>
<keyword evidence="2" id="KW-1185">Reference proteome</keyword>
<name>A0A7W7SNN8_9ACTN</name>
<evidence type="ECO:0000313" key="1">
    <source>
        <dbReference type="EMBL" id="MBB4958139.1"/>
    </source>
</evidence>
<protein>
    <submittedName>
        <fullName evidence="1">Uncharacterized protein</fullName>
    </submittedName>
</protein>